<dbReference type="Pfam" id="PF04654">
    <property type="entry name" value="DUF599"/>
    <property type="match status" value="1"/>
</dbReference>
<accession>A0A7I8JRD3</accession>
<evidence type="ECO:0000256" key="1">
    <source>
        <dbReference type="SAM" id="Phobius"/>
    </source>
</evidence>
<dbReference type="EMBL" id="LR746279">
    <property type="protein sequence ID" value="CAA7409281.1"/>
    <property type="molecule type" value="Genomic_DNA"/>
</dbReference>
<organism evidence="2">
    <name type="scientific">Spirodela intermedia</name>
    <name type="common">Intermediate duckweed</name>
    <dbReference type="NCBI Taxonomy" id="51605"/>
    <lineage>
        <taxon>Eukaryota</taxon>
        <taxon>Viridiplantae</taxon>
        <taxon>Streptophyta</taxon>
        <taxon>Embryophyta</taxon>
        <taxon>Tracheophyta</taxon>
        <taxon>Spermatophyta</taxon>
        <taxon>Magnoliopsida</taxon>
        <taxon>Liliopsida</taxon>
        <taxon>Araceae</taxon>
        <taxon>Lemnoideae</taxon>
        <taxon>Spirodela</taxon>
    </lineage>
</organism>
<dbReference type="PANTHER" id="PTHR31881:SF6">
    <property type="entry name" value="OS09G0494600 PROTEIN"/>
    <property type="match status" value="1"/>
</dbReference>
<dbReference type="AlphaFoldDB" id="A0A7I8JRD3"/>
<proteinExistence type="predicted"/>
<feature type="transmembrane region" description="Helical" evidence="1">
    <location>
        <begin position="6"/>
        <end position="28"/>
    </location>
</feature>
<keyword evidence="4" id="KW-1185">Reference proteome</keyword>
<keyword evidence="1" id="KW-0812">Transmembrane</keyword>
<evidence type="ECO:0000313" key="4">
    <source>
        <dbReference type="Proteomes" id="UP000663760"/>
    </source>
</evidence>
<dbReference type="Proteomes" id="UP000663760">
    <property type="component" value="Chromosome 16"/>
</dbReference>
<dbReference type="OrthoDB" id="761598at2759"/>
<feature type="transmembrane region" description="Helical" evidence="1">
    <location>
        <begin position="193"/>
        <end position="215"/>
    </location>
</feature>
<feature type="transmembrane region" description="Helical" evidence="1">
    <location>
        <begin position="115"/>
        <end position="137"/>
    </location>
</feature>
<reference evidence="2" key="1">
    <citation type="submission" date="2019-12" db="EMBL/GenBank/DDBJ databases">
        <authorList>
            <person name="Scholz U."/>
            <person name="Mascher M."/>
            <person name="Fiebig A."/>
        </authorList>
    </citation>
    <scope>NUCLEOTIDE SEQUENCE</scope>
</reference>
<evidence type="ECO:0000313" key="3">
    <source>
        <dbReference type="EMBL" id="CAA7409281.1"/>
    </source>
</evidence>
<dbReference type="EMBL" id="LR743603">
    <property type="protein sequence ID" value="CAA2632997.1"/>
    <property type="molecule type" value="Genomic_DNA"/>
</dbReference>
<gene>
    <name evidence="2" type="ORF">SI7747_16018544</name>
    <name evidence="3" type="ORF">SI8410_16019959</name>
</gene>
<dbReference type="PANTHER" id="PTHR31881">
    <property type="match status" value="1"/>
</dbReference>
<protein>
    <submittedName>
        <fullName evidence="2">Uncharacterized protein</fullName>
    </submittedName>
</protein>
<dbReference type="InterPro" id="IPR006747">
    <property type="entry name" value="DUF599"/>
</dbReference>
<keyword evidence="1" id="KW-0472">Membrane</keyword>
<name>A0A7I8JRD3_SPIIN</name>
<sequence>MEWRLYYFDLLLVPSSLLISIAYHIWLWRKVQSEPDRTIIGLNSTISRRWVITMMKDNDKKNVLAVQTIRNFIMAVTLMATTTMLLCCGLAAVISSTYSIKKPLSNAIYGADGEFMLGVKYVILLLIFLFAFLCYSLSVRFINQANFLVNVPLGQSAGNASSPVTPEYVWQLLGKGFLLNVAGNRLFYTALPLLLWIFGPMLAFLCSATMIPVLYNYDFIAHEDEKVDRGLKV</sequence>
<keyword evidence="1" id="KW-1133">Transmembrane helix</keyword>
<evidence type="ECO:0000313" key="2">
    <source>
        <dbReference type="EMBL" id="CAA2632997.1"/>
    </source>
</evidence>
<feature type="transmembrane region" description="Helical" evidence="1">
    <location>
        <begin position="72"/>
        <end position="95"/>
    </location>
</feature>